<dbReference type="PANTHER" id="PTHR43798:SF5">
    <property type="entry name" value="MONOACYLGLYCEROL LIPASE ABHD6"/>
    <property type="match status" value="1"/>
</dbReference>
<dbReference type="SUPFAM" id="SSF53474">
    <property type="entry name" value="alpha/beta-Hydrolases"/>
    <property type="match status" value="1"/>
</dbReference>
<dbReference type="InterPro" id="IPR000073">
    <property type="entry name" value="AB_hydrolase_1"/>
</dbReference>
<evidence type="ECO:0000313" key="3">
    <source>
        <dbReference type="Proteomes" id="UP001168528"/>
    </source>
</evidence>
<dbReference type="Pfam" id="PF00561">
    <property type="entry name" value="Abhydrolase_1"/>
    <property type="match status" value="1"/>
</dbReference>
<proteinExistence type="predicted"/>
<dbReference type="PRINTS" id="PR00412">
    <property type="entry name" value="EPOXHYDRLASE"/>
</dbReference>
<evidence type="ECO:0000259" key="1">
    <source>
        <dbReference type="Pfam" id="PF00561"/>
    </source>
</evidence>
<dbReference type="EMBL" id="JAUKPO010000021">
    <property type="protein sequence ID" value="MDO1449704.1"/>
    <property type="molecule type" value="Genomic_DNA"/>
</dbReference>
<dbReference type="InterPro" id="IPR029058">
    <property type="entry name" value="AB_hydrolase_fold"/>
</dbReference>
<dbReference type="InterPro" id="IPR050266">
    <property type="entry name" value="AB_hydrolase_sf"/>
</dbReference>
<dbReference type="Gene3D" id="3.40.50.1820">
    <property type="entry name" value="alpha/beta hydrolase"/>
    <property type="match status" value="1"/>
</dbReference>
<evidence type="ECO:0000313" key="2">
    <source>
        <dbReference type="EMBL" id="MDO1449704.1"/>
    </source>
</evidence>
<dbReference type="PRINTS" id="PR00111">
    <property type="entry name" value="ABHYDROLASE"/>
</dbReference>
<organism evidence="2 3">
    <name type="scientific">Rhodocytophaga aerolata</name>
    <dbReference type="NCBI Taxonomy" id="455078"/>
    <lineage>
        <taxon>Bacteria</taxon>
        <taxon>Pseudomonadati</taxon>
        <taxon>Bacteroidota</taxon>
        <taxon>Cytophagia</taxon>
        <taxon>Cytophagales</taxon>
        <taxon>Rhodocytophagaceae</taxon>
        <taxon>Rhodocytophaga</taxon>
    </lineage>
</organism>
<keyword evidence="3" id="KW-1185">Reference proteome</keyword>
<reference evidence="2" key="1">
    <citation type="submission" date="2023-07" db="EMBL/GenBank/DDBJ databases">
        <title>The genome sequence of Rhodocytophaga aerolata KACC 12507.</title>
        <authorList>
            <person name="Zhang X."/>
        </authorList>
    </citation>
    <scope>NUCLEOTIDE SEQUENCE</scope>
    <source>
        <strain evidence="2">KACC 12507</strain>
    </source>
</reference>
<protein>
    <submittedName>
        <fullName evidence="2">Alpha/beta hydrolase</fullName>
    </submittedName>
</protein>
<dbReference type="InterPro" id="IPR000639">
    <property type="entry name" value="Epox_hydrolase-like"/>
</dbReference>
<dbReference type="Proteomes" id="UP001168528">
    <property type="component" value="Unassembled WGS sequence"/>
</dbReference>
<keyword evidence="2" id="KW-0378">Hydrolase</keyword>
<dbReference type="RefSeq" id="WP_302040507.1">
    <property type="nucleotide sequence ID" value="NZ_JAUKPO010000021.1"/>
</dbReference>
<dbReference type="GO" id="GO:0016787">
    <property type="term" value="F:hydrolase activity"/>
    <property type="evidence" value="ECO:0007669"/>
    <property type="project" value="UniProtKB-KW"/>
</dbReference>
<feature type="domain" description="AB hydrolase-1" evidence="1">
    <location>
        <begin position="38"/>
        <end position="271"/>
    </location>
</feature>
<gene>
    <name evidence="2" type="ORF">Q0590_25730</name>
</gene>
<sequence>MKSHTFTQEPVVDAIMARTQYIESKNRKMAYRSIGEGKPLILCNRFRGNLDSWDPGFLDALAKKYKVIIFDWTGFGSSTGVPPTTMLEFATDVKDLMEALHLKKVSIIGWSFGGMVAQTVITQFPDLVSHAILICTNPPGKNAYPMEEIFYETAWKPFNDLEDEIVLFFEPASQMSREAAKRSHKRMAKRTVDVDVRIEENLWNNYSKGVKEYIEDIYQAREKLSTTQIPILIITADHEICFPPQNWYALTRYLPTAQLIVLPQAGHGAHHQYPKLTARYIANFIKHTK</sequence>
<accession>A0ABT8RCH0</accession>
<name>A0ABT8RCH0_9BACT</name>
<dbReference type="PANTHER" id="PTHR43798">
    <property type="entry name" value="MONOACYLGLYCEROL LIPASE"/>
    <property type="match status" value="1"/>
</dbReference>
<comment type="caution">
    <text evidence="2">The sequence shown here is derived from an EMBL/GenBank/DDBJ whole genome shotgun (WGS) entry which is preliminary data.</text>
</comment>